<evidence type="ECO:0000256" key="1">
    <source>
        <dbReference type="SAM" id="MobiDB-lite"/>
    </source>
</evidence>
<sequence>MASEEFRPRKNTLSVTLTESVVFLRAVDLSTRRSAAHENAPPSMLRGLLVLNLVKPTHISSIQVELVGQSVTTWSGARQVEMRDENKLFSATQTFFRAYRSSTNRRTLPVDHEPGLSDSDENDFTNRRLPPHRPRHVTGVLLNHLIPQICLEAENGNALTLPNNPALFVTCITRGGCFYASSGTAESSLSCRGIGYTLTIPTQASLAYRDTYELSDGLSLPESIILTYAFWPNGADIPLNTCSVDIEPPTIPRPLPSSRPTSRTPSLSHLPLSTTSGLRRLHHHDISSPSSRRVSFDEDREYSPLRSRSQSRGRKRSRFSLTSVSSLILEAMRNVSGTSRERVNSRCREQNGDDVHSPHPHHLSGKVGEAVVLDDNIYKDSGEGWCEFQKGSVSILAS</sequence>
<feature type="region of interest" description="Disordered" evidence="1">
    <location>
        <begin position="106"/>
        <end position="130"/>
    </location>
</feature>
<feature type="compositionally biased region" description="Basic residues" evidence="1">
    <location>
        <begin position="309"/>
        <end position="318"/>
    </location>
</feature>
<keyword evidence="3" id="KW-1185">Reference proteome</keyword>
<comment type="caution">
    <text evidence="2">The sequence shown here is derived from an EMBL/GenBank/DDBJ whole genome shotgun (WGS) entry which is preliminary data.</text>
</comment>
<dbReference type="InterPro" id="IPR014752">
    <property type="entry name" value="Arrestin-like_C"/>
</dbReference>
<accession>A0AAD4M5R7</accession>
<feature type="region of interest" description="Disordered" evidence="1">
    <location>
        <begin position="248"/>
        <end position="318"/>
    </location>
</feature>
<dbReference type="Gene3D" id="2.60.40.640">
    <property type="match status" value="1"/>
</dbReference>
<feature type="compositionally biased region" description="Basic and acidic residues" evidence="1">
    <location>
        <begin position="294"/>
        <end position="303"/>
    </location>
</feature>
<evidence type="ECO:0000313" key="2">
    <source>
        <dbReference type="EMBL" id="KAI0302332.1"/>
    </source>
</evidence>
<evidence type="ECO:0000313" key="3">
    <source>
        <dbReference type="Proteomes" id="UP001203297"/>
    </source>
</evidence>
<feature type="compositionally biased region" description="Low complexity" evidence="1">
    <location>
        <begin position="258"/>
        <end position="278"/>
    </location>
</feature>
<name>A0AAD4M5R7_9AGAM</name>
<organism evidence="2 3">
    <name type="scientific">Multifurca ochricompacta</name>
    <dbReference type="NCBI Taxonomy" id="376703"/>
    <lineage>
        <taxon>Eukaryota</taxon>
        <taxon>Fungi</taxon>
        <taxon>Dikarya</taxon>
        <taxon>Basidiomycota</taxon>
        <taxon>Agaricomycotina</taxon>
        <taxon>Agaricomycetes</taxon>
        <taxon>Russulales</taxon>
        <taxon>Russulaceae</taxon>
        <taxon>Multifurca</taxon>
    </lineage>
</organism>
<reference evidence="2" key="1">
    <citation type="journal article" date="2022" name="New Phytol.">
        <title>Evolutionary transition to the ectomycorrhizal habit in the genomes of a hyperdiverse lineage of mushroom-forming fungi.</title>
        <authorList>
            <person name="Looney B."/>
            <person name="Miyauchi S."/>
            <person name="Morin E."/>
            <person name="Drula E."/>
            <person name="Courty P.E."/>
            <person name="Kohler A."/>
            <person name="Kuo A."/>
            <person name="LaButti K."/>
            <person name="Pangilinan J."/>
            <person name="Lipzen A."/>
            <person name="Riley R."/>
            <person name="Andreopoulos W."/>
            <person name="He G."/>
            <person name="Johnson J."/>
            <person name="Nolan M."/>
            <person name="Tritt A."/>
            <person name="Barry K.W."/>
            <person name="Grigoriev I.V."/>
            <person name="Nagy L.G."/>
            <person name="Hibbett D."/>
            <person name="Henrissat B."/>
            <person name="Matheny P.B."/>
            <person name="Labbe J."/>
            <person name="Martin F.M."/>
        </authorList>
    </citation>
    <scope>NUCLEOTIDE SEQUENCE</scope>
    <source>
        <strain evidence="2">BPL690</strain>
    </source>
</reference>
<gene>
    <name evidence="2" type="ORF">B0F90DRAFT_1816544</name>
</gene>
<dbReference type="EMBL" id="WTXG01000011">
    <property type="protein sequence ID" value="KAI0302332.1"/>
    <property type="molecule type" value="Genomic_DNA"/>
</dbReference>
<proteinExistence type="predicted"/>
<dbReference type="AlphaFoldDB" id="A0AAD4M5R7"/>
<protein>
    <submittedName>
        <fullName evidence="2">Uncharacterized protein</fullName>
    </submittedName>
</protein>
<dbReference type="Proteomes" id="UP001203297">
    <property type="component" value="Unassembled WGS sequence"/>
</dbReference>